<accession>A0A1H2R7L1</accession>
<dbReference type="Proteomes" id="UP000199595">
    <property type="component" value="Unassembled WGS sequence"/>
</dbReference>
<feature type="compositionally biased region" description="Gly residues" evidence="2">
    <location>
        <begin position="150"/>
        <end position="160"/>
    </location>
</feature>
<organism evidence="3 4">
    <name type="scientific">Lutibacter oricola</name>
    <dbReference type="NCBI Taxonomy" id="762486"/>
    <lineage>
        <taxon>Bacteria</taxon>
        <taxon>Pseudomonadati</taxon>
        <taxon>Bacteroidota</taxon>
        <taxon>Flavobacteriia</taxon>
        <taxon>Flavobacteriales</taxon>
        <taxon>Flavobacteriaceae</taxon>
        <taxon>Lutibacter</taxon>
    </lineage>
</organism>
<feature type="coiled-coil region" evidence="1">
    <location>
        <begin position="20"/>
        <end position="64"/>
    </location>
</feature>
<dbReference type="RefSeq" id="WP_090118737.1">
    <property type="nucleotide sequence ID" value="NZ_FNNJ01000001.1"/>
</dbReference>
<feature type="compositionally biased region" description="Polar residues" evidence="2">
    <location>
        <begin position="192"/>
        <end position="207"/>
    </location>
</feature>
<feature type="compositionally biased region" description="Low complexity" evidence="2">
    <location>
        <begin position="208"/>
        <end position="218"/>
    </location>
</feature>
<feature type="region of interest" description="Disordered" evidence="2">
    <location>
        <begin position="145"/>
        <end position="238"/>
    </location>
</feature>
<feature type="compositionally biased region" description="Basic and acidic residues" evidence="2">
    <location>
        <begin position="290"/>
        <end position="312"/>
    </location>
</feature>
<dbReference type="STRING" id="762486.SAMN05444411_101165"/>
<feature type="region of interest" description="Disordered" evidence="2">
    <location>
        <begin position="274"/>
        <end position="320"/>
    </location>
</feature>
<keyword evidence="1" id="KW-0175">Coiled coil</keyword>
<evidence type="ECO:0000313" key="3">
    <source>
        <dbReference type="EMBL" id="SDW15120.1"/>
    </source>
</evidence>
<keyword evidence="4" id="KW-1185">Reference proteome</keyword>
<protein>
    <submittedName>
        <fullName evidence="3">Uncharacterized protein</fullName>
    </submittedName>
</protein>
<feature type="region of interest" description="Disordered" evidence="2">
    <location>
        <begin position="338"/>
        <end position="379"/>
    </location>
</feature>
<dbReference type="OrthoDB" id="1495773at2"/>
<evidence type="ECO:0000256" key="1">
    <source>
        <dbReference type="SAM" id="Coils"/>
    </source>
</evidence>
<evidence type="ECO:0000256" key="2">
    <source>
        <dbReference type="SAM" id="MobiDB-lite"/>
    </source>
</evidence>
<sequence>MKKLTIILVAIFSLNQITAQIELSRNIEEITKDVHNANSEDNILETLNLEIDDFEVENEISYEEEFELDNEQDVLDMFGDLIKARKNREIPKSIWDNFNVGDLLHGNINADGSINIEGFIGNIPMPDADFDLDIGSDVGGNRNNRSYAGSGYGRNKGSGVGDLNNPTGNYGNKDFNGVPGQGHDFNGGTGSWDVNATHTSSKNSNGDTTTSFFSHTSSVSNDSGYHSETNKQHYNNGDGTWVTTVNVSQTQADGSNATSNKTVTKDEDGTVTTTTTVTKTDSDGNVVSEKTTEKKEKKEEQNSGDPREDHENGNPPPGPIEIQMAIFRAVTLNSMAGGSIGGDANDPRGDANTTATGNGVMKINDGSTLGNMKPKTAGGKINLNKVHKKQQVIKTIKQ</sequence>
<dbReference type="EMBL" id="FNNJ01000001">
    <property type="protein sequence ID" value="SDW15120.1"/>
    <property type="molecule type" value="Genomic_DNA"/>
</dbReference>
<dbReference type="AlphaFoldDB" id="A0A1H2R7L1"/>
<proteinExistence type="predicted"/>
<reference evidence="3 4" key="1">
    <citation type="submission" date="2016-10" db="EMBL/GenBank/DDBJ databases">
        <authorList>
            <person name="de Groot N.N."/>
        </authorList>
    </citation>
    <scope>NUCLEOTIDE SEQUENCE [LARGE SCALE GENOMIC DNA]</scope>
    <source>
        <strain evidence="3 4">DSM 24956</strain>
    </source>
</reference>
<gene>
    <name evidence="3" type="ORF">SAMN05444411_101165</name>
</gene>
<feature type="compositionally biased region" description="Polar residues" evidence="2">
    <location>
        <begin position="219"/>
        <end position="238"/>
    </location>
</feature>
<evidence type="ECO:0000313" key="4">
    <source>
        <dbReference type="Proteomes" id="UP000199595"/>
    </source>
</evidence>
<name>A0A1H2R7L1_9FLAO</name>